<dbReference type="RefSeq" id="WP_136005018.1">
    <property type="nucleotide sequence ID" value="NZ_SRYR01000001.1"/>
</dbReference>
<dbReference type="Proteomes" id="UP000306888">
    <property type="component" value="Unassembled WGS sequence"/>
</dbReference>
<protein>
    <submittedName>
        <fullName evidence="2">Uncharacterized protein</fullName>
    </submittedName>
</protein>
<evidence type="ECO:0000313" key="3">
    <source>
        <dbReference type="Proteomes" id="UP000306888"/>
    </source>
</evidence>
<dbReference type="Pfam" id="PF14282">
    <property type="entry name" value="FlxA"/>
    <property type="match status" value="1"/>
</dbReference>
<gene>
    <name evidence="2" type="ORF">E5347_04390</name>
</gene>
<dbReference type="EMBL" id="SRYR01000001">
    <property type="protein sequence ID" value="TGY44063.1"/>
    <property type="molecule type" value="Genomic_DNA"/>
</dbReference>
<feature type="compositionally biased region" description="Basic and acidic residues" evidence="1">
    <location>
        <begin position="35"/>
        <end position="44"/>
    </location>
</feature>
<evidence type="ECO:0000313" key="2">
    <source>
        <dbReference type="EMBL" id="TGY44063.1"/>
    </source>
</evidence>
<accession>A0A4S2DS54</accession>
<dbReference type="AlphaFoldDB" id="A0A4S2DS54"/>
<keyword evidence="3" id="KW-1185">Reference proteome</keyword>
<name>A0A4S2DS54_9CLOT</name>
<feature type="compositionally biased region" description="Acidic residues" evidence="1">
    <location>
        <begin position="53"/>
        <end position="63"/>
    </location>
</feature>
<organism evidence="2 3">
    <name type="scientific">Clostridium sartagoforme</name>
    <dbReference type="NCBI Taxonomy" id="84031"/>
    <lineage>
        <taxon>Bacteria</taxon>
        <taxon>Bacillati</taxon>
        <taxon>Bacillota</taxon>
        <taxon>Clostridia</taxon>
        <taxon>Eubacteriales</taxon>
        <taxon>Clostridiaceae</taxon>
        <taxon>Clostridium</taxon>
    </lineage>
</organism>
<comment type="caution">
    <text evidence="2">The sequence shown here is derived from an EMBL/GenBank/DDBJ whole genome shotgun (WGS) entry which is preliminary data.</text>
</comment>
<proteinExistence type="predicted"/>
<feature type="compositionally biased region" description="Low complexity" evidence="1">
    <location>
        <begin position="88"/>
        <end position="100"/>
    </location>
</feature>
<dbReference type="InterPro" id="IPR025577">
    <property type="entry name" value="FlxA"/>
</dbReference>
<dbReference type="OrthoDB" id="9874638at2"/>
<sequence length="186" mass="20836">MSAISINNNYNGDSTYTARKNNAAQISSLMKERESLQEELKSLQKEITSTNSDESETVEEEMESLQSQITNIDSQIARLQAEEEEKTSSNSSNNYSKVEYPSQKLDNPEALNTTLSKLDENTKLLENEIILDKARGFNTEDKDKILSNIKNNIENINSKLQDGSGDESKKISEDIELVGNFVDSEA</sequence>
<feature type="region of interest" description="Disordered" evidence="1">
    <location>
        <begin position="35"/>
        <end position="105"/>
    </location>
</feature>
<reference evidence="2 3" key="1">
    <citation type="submission" date="2019-04" db="EMBL/GenBank/DDBJ databases">
        <title>Microbes associate with the intestines of laboratory mice.</title>
        <authorList>
            <person name="Navarre W."/>
            <person name="Wong E."/>
            <person name="Huang K."/>
            <person name="Tropini C."/>
            <person name="Ng K."/>
            <person name="Yu B."/>
        </authorList>
    </citation>
    <scope>NUCLEOTIDE SEQUENCE [LARGE SCALE GENOMIC DNA]</scope>
    <source>
        <strain evidence="2 3">NM50_B9-20</strain>
    </source>
</reference>
<evidence type="ECO:0000256" key="1">
    <source>
        <dbReference type="SAM" id="MobiDB-lite"/>
    </source>
</evidence>